<keyword evidence="3" id="KW-0732">Signal</keyword>
<keyword evidence="1" id="KW-0728">SH3 domain</keyword>
<feature type="domain" description="SH3b" evidence="5">
    <location>
        <begin position="23"/>
        <end position="85"/>
    </location>
</feature>
<feature type="domain" description="SH3b" evidence="5">
    <location>
        <begin position="96"/>
        <end position="158"/>
    </location>
</feature>
<sequence length="494" mass="54390">MRTKLALSTLAMLPILGVVASADSMGIVNYEFVNIRINPSVNDSVKFVLKKGDKVQIVSEKDGWVNIKSNNKDGWVQSSAISKIDEPSNIKSAPRSINMIVNNDSLNLRTAPSTNGKIIAVLKKGDKVKVLEETVGWSKVDCNGKVGYVSTKFLVPDGSANKSKSMTVTSNNLNARKTTSISSEKVFTLKKGDKVEFVSESNGWSQIKFDGKVGYVSSYYLEEGIDDIEENPDNNGNNPDTPDVEENENPDKTSPDGTVNYVNMGMSLSKFVDLQMSTSLNVNSAGGWKPATKDELTNYMNPNNFTDDAGMMQFAELNRYTEDLTVDQLNQYLNKMCKPGNVFHNQGASFINAAKKNNVNVLYLVAHSMLETGNGTSTLAKGVMYNGKKVYNFFGIGAVDGNAVNGGAATAYKNGWTTVVAGLDGAANWISTKYIHNDQYKQYTLYSMKWSKDVIWHQYATDIAWPSKIGNKMHDISKYSTNLHAINYLVPQYQ</sequence>
<dbReference type="Pfam" id="PF01832">
    <property type="entry name" value="Glucosaminidase"/>
    <property type="match status" value="1"/>
</dbReference>
<dbReference type="InterPro" id="IPR036028">
    <property type="entry name" value="SH3-like_dom_sf"/>
</dbReference>
<accession>A0A2P7Q200</accession>
<dbReference type="Proteomes" id="UP000241434">
    <property type="component" value="Unassembled WGS sequence"/>
</dbReference>
<dbReference type="GO" id="GO:0004040">
    <property type="term" value="F:amidase activity"/>
    <property type="evidence" value="ECO:0007669"/>
    <property type="project" value="InterPro"/>
</dbReference>
<dbReference type="SMART" id="SM00047">
    <property type="entry name" value="LYZ2"/>
    <property type="match status" value="1"/>
</dbReference>
<dbReference type="SMART" id="SM00287">
    <property type="entry name" value="SH3b"/>
    <property type="match status" value="3"/>
</dbReference>
<feature type="region of interest" description="Disordered" evidence="2">
    <location>
        <begin position="227"/>
        <end position="258"/>
    </location>
</feature>
<dbReference type="InterPro" id="IPR002901">
    <property type="entry name" value="MGlyc_endo_b_GlcNAc-like_dom"/>
</dbReference>
<dbReference type="InterPro" id="IPR052354">
    <property type="entry name" value="Cell_Wall_Dynamics_Protein"/>
</dbReference>
<dbReference type="PROSITE" id="PS51781">
    <property type="entry name" value="SH3B"/>
    <property type="match status" value="3"/>
</dbReference>
<evidence type="ECO:0000313" key="7">
    <source>
        <dbReference type="Proteomes" id="UP000241434"/>
    </source>
</evidence>
<dbReference type="Gene3D" id="2.30.30.40">
    <property type="entry name" value="SH3 Domains"/>
    <property type="match status" value="3"/>
</dbReference>
<dbReference type="SUPFAM" id="SSF50044">
    <property type="entry name" value="SH3-domain"/>
    <property type="match status" value="2"/>
</dbReference>
<comment type="caution">
    <text evidence="6">The sequence shown here is derived from an EMBL/GenBank/DDBJ whole genome shotgun (WGS) entry which is preliminary data.</text>
</comment>
<protein>
    <submittedName>
        <fullName evidence="6">N-acetylglucosaminidase</fullName>
    </submittedName>
</protein>
<gene>
    <name evidence="6" type="ORF">UF10_03790</name>
</gene>
<dbReference type="PANTHER" id="PTHR34408">
    <property type="entry name" value="FAMILY PROTEIN, PUTATIVE-RELATED"/>
    <property type="match status" value="1"/>
</dbReference>
<dbReference type="PANTHER" id="PTHR34408:SF1">
    <property type="entry name" value="GLYCOSYL HYDROLASE FAMILY 19 DOMAIN-CONTAINING PROTEIN HI_1415"/>
    <property type="match status" value="1"/>
</dbReference>
<dbReference type="PROSITE" id="PS50002">
    <property type="entry name" value="SH3"/>
    <property type="match status" value="1"/>
</dbReference>
<proteinExistence type="predicted"/>
<feature type="domain" description="SH3" evidence="4">
    <location>
        <begin position="21"/>
        <end position="86"/>
    </location>
</feature>
<evidence type="ECO:0000256" key="3">
    <source>
        <dbReference type="SAM" id="SignalP"/>
    </source>
</evidence>
<dbReference type="OrthoDB" id="9816557at2"/>
<dbReference type="Pfam" id="PF08239">
    <property type="entry name" value="SH3_3"/>
    <property type="match status" value="3"/>
</dbReference>
<feature type="domain" description="SH3b" evidence="5">
    <location>
        <begin position="163"/>
        <end position="225"/>
    </location>
</feature>
<reference evidence="6" key="1">
    <citation type="thesis" date="2015" institute="Rutgers" country="The State University of New Jersey, 14 College Farm Rd., New Brunswick, NJ, USA">
        <title>Ammonia toxicity in bacteria and its implications for treatment of and resource recovery from highly nitrogenous organic wastes.</title>
        <authorList>
            <person name="Luther A.K."/>
        </authorList>
    </citation>
    <scope>NUCLEOTIDE SEQUENCE</scope>
    <source>
        <strain evidence="6">RT-10B</strain>
    </source>
</reference>
<dbReference type="AlphaFoldDB" id="A0A2P7Q200"/>
<feature type="signal peptide" evidence="3">
    <location>
        <begin position="1"/>
        <end position="22"/>
    </location>
</feature>
<keyword evidence="7" id="KW-1185">Reference proteome</keyword>
<evidence type="ECO:0000313" key="6">
    <source>
        <dbReference type="EMBL" id="PSJ31986.1"/>
    </source>
</evidence>
<feature type="chain" id="PRO_5015170559" evidence="3">
    <location>
        <begin position="23"/>
        <end position="494"/>
    </location>
</feature>
<dbReference type="EMBL" id="JYGE01000003">
    <property type="protein sequence ID" value="PSJ31986.1"/>
    <property type="molecule type" value="Genomic_DNA"/>
</dbReference>
<evidence type="ECO:0000256" key="2">
    <source>
        <dbReference type="SAM" id="MobiDB-lite"/>
    </source>
</evidence>
<dbReference type="Gene3D" id="1.10.530.10">
    <property type="match status" value="1"/>
</dbReference>
<name>A0A2P7Q200_9FIRM</name>
<evidence type="ECO:0000259" key="4">
    <source>
        <dbReference type="PROSITE" id="PS50002"/>
    </source>
</evidence>
<evidence type="ECO:0000256" key="1">
    <source>
        <dbReference type="ARBA" id="ARBA00022443"/>
    </source>
</evidence>
<dbReference type="InterPro" id="IPR001452">
    <property type="entry name" value="SH3_domain"/>
</dbReference>
<organism evidence="6 7">
    <name type="scientific">Peptostreptococcus russellii</name>
    <dbReference type="NCBI Taxonomy" id="215200"/>
    <lineage>
        <taxon>Bacteria</taxon>
        <taxon>Bacillati</taxon>
        <taxon>Bacillota</taxon>
        <taxon>Clostridia</taxon>
        <taxon>Peptostreptococcales</taxon>
        <taxon>Peptostreptococcaceae</taxon>
        <taxon>Peptostreptococcus</taxon>
    </lineage>
</organism>
<dbReference type="InterPro" id="IPR003646">
    <property type="entry name" value="SH3-like_bac-type"/>
</dbReference>
<evidence type="ECO:0000259" key="5">
    <source>
        <dbReference type="PROSITE" id="PS51781"/>
    </source>
</evidence>